<organism evidence="1">
    <name type="scientific">Desulfomonile tiedjei</name>
    <dbReference type="NCBI Taxonomy" id="2358"/>
    <lineage>
        <taxon>Bacteria</taxon>
        <taxon>Pseudomonadati</taxon>
        <taxon>Thermodesulfobacteriota</taxon>
        <taxon>Desulfomonilia</taxon>
        <taxon>Desulfomonilales</taxon>
        <taxon>Desulfomonilaceae</taxon>
        <taxon>Desulfomonile</taxon>
    </lineage>
</organism>
<accession>A0A7C4ET47</accession>
<comment type="caution">
    <text evidence="1">The sequence shown here is derived from an EMBL/GenBank/DDBJ whole genome shotgun (WGS) entry which is preliminary data.</text>
</comment>
<gene>
    <name evidence="1" type="ORF">ENV54_00495</name>
</gene>
<dbReference type="EMBL" id="DTGT01000014">
    <property type="protein sequence ID" value="HGH59754.1"/>
    <property type="molecule type" value="Genomic_DNA"/>
</dbReference>
<proteinExistence type="predicted"/>
<dbReference type="AlphaFoldDB" id="A0A7C4ET47"/>
<sequence length="111" mass="12668">MDYDSMSREELIKHIKELESYNENVIVFWGGKKELRETLMQVAENKDGDYTPEEVSHASVILNTEGAFETLIELLRESFDHGGINYVLSEKISAIMQEVADRYRKGPGAVN</sequence>
<evidence type="ECO:0000313" key="1">
    <source>
        <dbReference type="EMBL" id="HGH59754.1"/>
    </source>
</evidence>
<name>A0A7C4ET47_9BACT</name>
<protein>
    <submittedName>
        <fullName evidence="1">Uncharacterized protein</fullName>
    </submittedName>
</protein>
<reference evidence="1" key="1">
    <citation type="journal article" date="2020" name="mSystems">
        <title>Genome- and Community-Level Interaction Insights into Carbon Utilization and Element Cycling Functions of Hydrothermarchaeota in Hydrothermal Sediment.</title>
        <authorList>
            <person name="Zhou Z."/>
            <person name="Liu Y."/>
            <person name="Xu W."/>
            <person name="Pan J."/>
            <person name="Luo Z.H."/>
            <person name="Li M."/>
        </authorList>
    </citation>
    <scope>NUCLEOTIDE SEQUENCE [LARGE SCALE GENOMIC DNA]</scope>
    <source>
        <strain evidence="1">SpSt-769</strain>
    </source>
</reference>